<reference evidence="2" key="1">
    <citation type="journal article" date="2019" name="Int. J. Syst. Evol. Microbiol.">
        <title>The Global Catalogue of Microorganisms (GCM) 10K type strain sequencing project: providing services to taxonomists for standard genome sequencing and annotation.</title>
        <authorList>
            <consortium name="The Broad Institute Genomics Platform"/>
            <consortium name="The Broad Institute Genome Sequencing Center for Infectious Disease"/>
            <person name="Wu L."/>
            <person name="Ma J."/>
        </authorList>
    </citation>
    <scope>NUCLEOTIDE SEQUENCE [LARGE SCALE GENOMIC DNA]</scope>
    <source>
        <strain evidence="2">CGMCC 1.12237</strain>
    </source>
</reference>
<dbReference type="PANTHER" id="PTHR43861">
    <property type="entry name" value="TRANS-ACONITATE 2-METHYLTRANSFERASE-RELATED"/>
    <property type="match status" value="1"/>
</dbReference>
<keyword evidence="1" id="KW-0808">Transferase</keyword>
<keyword evidence="1" id="KW-0489">Methyltransferase</keyword>
<evidence type="ECO:0000313" key="1">
    <source>
        <dbReference type="EMBL" id="MFC5466268.1"/>
    </source>
</evidence>
<dbReference type="Pfam" id="PF13489">
    <property type="entry name" value="Methyltransf_23"/>
    <property type="match status" value="1"/>
</dbReference>
<accession>A0ABW0LNT8</accession>
<dbReference type="CDD" id="cd02440">
    <property type="entry name" value="AdoMet_MTases"/>
    <property type="match status" value="1"/>
</dbReference>
<dbReference type="Proteomes" id="UP001596147">
    <property type="component" value="Unassembled WGS sequence"/>
</dbReference>
<dbReference type="Gene3D" id="3.40.50.150">
    <property type="entry name" value="Vaccinia Virus protein VP39"/>
    <property type="match status" value="1"/>
</dbReference>
<gene>
    <name evidence="1" type="ORF">ACFPM4_16235</name>
</gene>
<dbReference type="GO" id="GO:0032259">
    <property type="term" value="P:methylation"/>
    <property type="evidence" value="ECO:0007669"/>
    <property type="project" value="UniProtKB-KW"/>
</dbReference>
<dbReference type="EMBL" id="JBHSMC010000024">
    <property type="protein sequence ID" value="MFC5466268.1"/>
    <property type="molecule type" value="Genomic_DNA"/>
</dbReference>
<comment type="caution">
    <text evidence="1">The sequence shown here is derived from an EMBL/GenBank/DDBJ whole genome shotgun (WGS) entry which is preliminary data.</text>
</comment>
<protein>
    <submittedName>
        <fullName evidence="1">Class I SAM-dependent methyltransferase</fullName>
        <ecNumber evidence="1">2.1.1.-</ecNumber>
    </submittedName>
</protein>
<dbReference type="InterPro" id="IPR029063">
    <property type="entry name" value="SAM-dependent_MTases_sf"/>
</dbReference>
<organism evidence="1 2">
    <name type="scientific">Lederbergia graminis</name>
    <dbReference type="NCBI Taxonomy" id="735518"/>
    <lineage>
        <taxon>Bacteria</taxon>
        <taxon>Bacillati</taxon>
        <taxon>Bacillota</taxon>
        <taxon>Bacilli</taxon>
        <taxon>Bacillales</taxon>
        <taxon>Bacillaceae</taxon>
        <taxon>Lederbergia</taxon>
    </lineage>
</organism>
<keyword evidence="2" id="KW-1185">Reference proteome</keyword>
<dbReference type="SUPFAM" id="SSF53335">
    <property type="entry name" value="S-adenosyl-L-methionine-dependent methyltransferases"/>
    <property type="match status" value="1"/>
</dbReference>
<dbReference type="EC" id="2.1.1.-" evidence="1"/>
<name>A0ABW0LNT8_9BACI</name>
<proteinExistence type="predicted"/>
<dbReference type="GO" id="GO:0008168">
    <property type="term" value="F:methyltransferase activity"/>
    <property type="evidence" value="ECO:0007669"/>
    <property type="project" value="UniProtKB-KW"/>
</dbReference>
<sequence>MMGNFPSCYLCNSESHKIRHNRVRDSLEIKVLECNQCGLVFLSSFDHINEQFYEQSGMLNGNVDLQVYRNNSYQDDLRRANYLQEKITNKSLLDFGCGAGGLLNLLKDKCSKVAGIELDKTLNLIINKEGINCYTQLDEIKDKFDYITLFHVLEHLPDPLAILEKMKSYLNPNGKILIEIPSSDDALLTLYNSETFADFTYWSCHLFLYNTKTLTDLFGKCGYKINYIKQVQRYPLSNHLYWLSKGKPGGHKEWNFINSSLIESEYESKLAAIGKCDTLLAEISL</sequence>
<evidence type="ECO:0000313" key="2">
    <source>
        <dbReference type="Proteomes" id="UP001596147"/>
    </source>
</evidence>